<protein>
    <submittedName>
        <fullName evidence="1">SRPBCC family protein</fullName>
    </submittedName>
</protein>
<dbReference type="InterPro" id="IPR019587">
    <property type="entry name" value="Polyketide_cyclase/dehydratase"/>
</dbReference>
<dbReference type="SUPFAM" id="SSF55961">
    <property type="entry name" value="Bet v1-like"/>
    <property type="match status" value="1"/>
</dbReference>
<dbReference type="Gene3D" id="3.30.530.20">
    <property type="match status" value="1"/>
</dbReference>
<dbReference type="CDD" id="cd07819">
    <property type="entry name" value="SRPBCC_2"/>
    <property type="match status" value="1"/>
</dbReference>
<dbReference type="EMBL" id="JBHSON010000159">
    <property type="protein sequence ID" value="MFC5754513.1"/>
    <property type="molecule type" value="Genomic_DNA"/>
</dbReference>
<dbReference type="Proteomes" id="UP001596074">
    <property type="component" value="Unassembled WGS sequence"/>
</dbReference>
<proteinExistence type="predicted"/>
<gene>
    <name evidence="1" type="ORF">ACFPZN_53630</name>
</gene>
<dbReference type="PANTHER" id="PTHR39683:SF4">
    <property type="entry name" value="COENZYME Q-BINDING PROTEIN COQ10 START DOMAIN-CONTAINING PROTEIN"/>
    <property type="match status" value="1"/>
</dbReference>
<organism evidence="1 2">
    <name type="scientific">Actinomadura rugatobispora</name>
    <dbReference type="NCBI Taxonomy" id="1994"/>
    <lineage>
        <taxon>Bacteria</taxon>
        <taxon>Bacillati</taxon>
        <taxon>Actinomycetota</taxon>
        <taxon>Actinomycetes</taxon>
        <taxon>Streptosporangiales</taxon>
        <taxon>Thermomonosporaceae</taxon>
        <taxon>Actinomadura</taxon>
    </lineage>
</organism>
<dbReference type="RefSeq" id="WP_378292692.1">
    <property type="nucleotide sequence ID" value="NZ_JBHSON010000159.1"/>
</dbReference>
<dbReference type="PANTHER" id="PTHR39683">
    <property type="entry name" value="CONSERVED PROTEIN TB16.3"/>
    <property type="match status" value="1"/>
</dbReference>
<accession>A0ABW1AIW0</accession>
<reference evidence="2" key="1">
    <citation type="journal article" date="2019" name="Int. J. Syst. Evol. Microbiol.">
        <title>The Global Catalogue of Microorganisms (GCM) 10K type strain sequencing project: providing services to taxonomists for standard genome sequencing and annotation.</title>
        <authorList>
            <consortium name="The Broad Institute Genomics Platform"/>
            <consortium name="The Broad Institute Genome Sequencing Center for Infectious Disease"/>
            <person name="Wu L."/>
            <person name="Ma J."/>
        </authorList>
    </citation>
    <scope>NUCLEOTIDE SEQUENCE [LARGE SCALE GENOMIC DNA]</scope>
    <source>
        <strain evidence="2">KCTC 42087</strain>
    </source>
</reference>
<sequence length="148" mass="16041">MADRTSSSITIRSGKTEIMAVIADLEAYPKWASGIRDLTVQETGDDGRARLARLTFDGGPFSDTVGLRYEWGGDDHVHWELVEQGTVVTGLHGSYTLGEAGGGGEPATEVTYELAVDVRVPMIGMVKRKAEKRIIDSALKGLKRYVEG</sequence>
<dbReference type="InterPro" id="IPR023393">
    <property type="entry name" value="START-like_dom_sf"/>
</dbReference>
<dbReference type="Pfam" id="PF10604">
    <property type="entry name" value="Polyketide_cyc2"/>
    <property type="match status" value="1"/>
</dbReference>
<name>A0ABW1AIW0_9ACTN</name>
<evidence type="ECO:0000313" key="1">
    <source>
        <dbReference type="EMBL" id="MFC5754513.1"/>
    </source>
</evidence>
<comment type="caution">
    <text evidence="1">The sequence shown here is derived from an EMBL/GenBank/DDBJ whole genome shotgun (WGS) entry which is preliminary data.</text>
</comment>
<keyword evidence="2" id="KW-1185">Reference proteome</keyword>
<evidence type="ECO:0000313" key="2">
    <source>
        <dbReference type="Proteomes" id="UP001596074"/>
    </source>
</evidence>